<comment type="caution">
    <text evidence="3">The sequence shown here is derived from an EMBL/GenBank/DDBJ whole genome shotgun (WGS) entry which is preliminary data.</text>
</comment>
<gene>
    <name evidence="3" type="ORF">HRG_04782</name>
</gene>
<keyword evidence="2" id="KW-0732">Signal</keyword>
<organism evidence="3 4">
    <name type="scientific">Hirsutella rhossiliensis</name>
    <dbReference type="NCBI Taxonomy" id="111463"/>
    <lineage>
        <taxon>Eukaryota</taxon>
        <taxon>Fungi</taxon>
        <taxon>Dikarya</taxon>
        <taxon>Ascomycota</taxon>
        <taxon>Pezizomycotina</taxon>
        <taxon>Sordariomycetes</taxon>
        <taxon>Hypocreomycetidae</taxon>
        <taxon>Hypocreales</taxon>
        <taxon>Ophiocordycipitaceae</taxon>
        <taxon>Hirsutella</taxon>
    </lineage>
</organism>
<accession>A0A9P8SJM6</accession>
<evidence type="ECO:0000313" key="3">
    <source>
        <dbReference type="EMBL" id="KAH0964354.1"/>
    </source>
</evidence>
<feature type="compositionally biased region" description="Basic and acidic residues" evidence="1">
    <location>
        <begin position="37"/>
        <end position="48"/>
    </location>
</feature>
<feature type="signal peptide" evidence="2">
    <location>
        <begin position="1"/>
        <end position="19"/>
    </location>
</feature>
<sequence>MRYILALSVVALLAGSGIAVPIENAGAAAQEAQDGLAKARDASHHDGSLKNSDIVQSQAKYAEEGARGDATTGNPDDPIKKLMSGIPVMMGIILNVSKTFLKDTLPHGIELALGLNRDQD</sequence>
<reference evidence="3" key="1">
    <citation type="submission" date="2021-09" db="EMBL/GenBank/DDBJ databases">
        <title>A high-quality genome of the endoparasitic fungus Hirsutella rhossiliensis with a comparison of Hirsutella genomes reveals transposable elements contributing to genome size variation.</title>
        <authorList>
            <person name="Lin R."/>
            <person name="Jiao Y."/>
            <person name="Sun X."/>
            <person name="Ling J."/>
            <person name="Xie B."/>
            <person name="Cheng X."/>
        </authorList>
    </citation>
    <scope>NUCLEOTIDE SEQUENCE</scope>
    <source>
        <strain evidence="3">HR02</strain>
    </source>
</reference>
<evidence type="ECO:0000256" key="2">
    <source>
        <dbReference type="SAM" id="SignalP"/>
    </source>
</evidence>
<evidence type="ECO:0000313" key="4">
    <source>
        <dbReference type="Proteomes" id="UP000824596"/>
    </source>
</evidence>
<protein>
    <submittedName>
        <fullName evidence="3">Uncharacterized protein</fullName>
    </submittedName>
</protein>
<name>A0A9P8SJM6_9HYPO</name>
<keyword evidence="4" id="KW-1185">Reference proteome</keyword>
<evidence type="ECO:0000256" key="1">
    <source>
        <dbReference type="SAM" id="MobiDB-lite"/>
    </source>
</evidence>
<dbReference type="GeneID" id="68353911"/>
<dbReference type="EMBL" id="JAIZPD010000004">
    <property type="protein sequence ID" value="KAH0964354.1"/>
    <property type="molecule type" value="Genomic_DNA"/>
</dbReference>
<proteinExistence type="predicted"/>
<dbReference type="AlphaFoldDB" id="A0A9P8SJM6"/>
<feature type="compositionally biased region" description="Polar residues" evidence="1">
    <location>
        <begin position="49"/>
        <end position="59"/>
    </location>
</feature>
<dbReference type="RefSeq" id="XP_044721867.1">
    <property type="nucleotide sequence ID" value="XM_044863253.1"/>
</dbReference>
<feature type="region of interest" description="Disordered" evidence="1">
    <location>
        <begin position="34"/>
        <end position="79"/>
    </location>
</feature>
<dbReference type="Proteomes" id="UP000824596">
    <property type="component" value="Unassembled WGS sequence"/>
</dbReference>
<feature type="chain" id="PRO_5040147871" evidence="2">
    <location>
        <begin position="20"/>
        <end position="120"/>
    </location>
</feature>